<evidence type="ECO:0000256" key="1">
    <source>
        <dbReference type="ARBA" id="ARBA00001947"/>
    </source>
</evidence>
<dbReference type="OrthoDB" id="9806940at2"/>
<evidence type="ECO:0000256" key="5">
    <source>
        <dbReference type="ARBA" id="ARBA00022833"/>
    </source>
</evidence>
<evidence type="ECO:0000259" key="7">
    <source>
        <dbReference type="SMART" id="SM00829"/>
    </source>
</evidence>
<dbReference type="SUPFAM" id="SSF51735">
    <property type="entry name" value="NAD(P)-binding Rossmann-fold domains"/>
    <property type="match status" value="1"/>
</dbReference>
<organism evidence="8 9">
    <name type="scientific">Leptospirillum ferrooxidans (strain C2-3)</name>
    <dbReference type="NCBI Taxonomy" id="1162668"/>
    <lineage>
        <taxon>Bacteria</taxon>
        <taxon>Pseudomonadati</taxon>
        <taxon>Nitrospirota</taxon>
        <taxon>Nitrospiria</taxon>
        <taxon>Nitrospirales</taxon>
        <taxon>Nitrospiraceae</taxon>
        <taxon>Leptospirillum</taxon>
    </lineage>
</organism>
<dbReference type="SUPFAM" id="SSF50129">
    <property type="entry name" value="GroES-like"/>
    <property type="match status" value="1"/>
</dbReference>
<dbReference type="PANTHER" id="PTHR42940">
    <property type="entry name" value="ALCOHOL DEHYDROGENASE 1-RELATED"/>
    <property type="match status" value="1"/>
</dbReference>
<comment type="cofactor">
    <cofactor evidence="1">
        <name>Zn(2+)</name>
        <dbReference type="ChEBI" id="CHEBI:29105"/>
    </cofactor>
</comment>
<feature type="domain" description="Enoyl reductase (ER)" evidence="7">
    <location>
        <begin position="12"/>
        <end position="329"/>
    </location>
</feature>
<name>I0ILJ9_LEPFC</name>
<dbReference type="GO" id="GO:0008270">
    <property type="term" value="F:zinc ion binding"/>
    <property type="evidence" value="ECO:0007669"/>
    <property type="project" value="InterPro"/>
</dbReference>
<dbReference type="InterPro" id="IPR020843">
    <property type="entry name" value="ER"/>
</dbReference>
<keyword evidence="9" id="KW-1185">Reference proteome</keyword>
<dbReference type="HOGENOM" id="CLU_026673_20_7_0"/>
<keyword evidence="6" id="KW-0560">Oxidoreductase</keyword>
<gene>
    <name evidence="8" type="ordered locus">LFE_0427</name>
</gene>
<evidence type="ECO:0000256" key="6">
    <source>
        <dbReference type="ARBA" id="ARBA00023002"/>
    </source>
</evidence>
<dbReference type="NCBIfam" id="TIGR02822">
    <property type="entry name" value="adh_fam_2"/>
    <property type="match status" value="1"/>
</dbReference>
<dbReference type="RefSeq" id="WP_014448641.1">
    <property type="nucleotide sequence ID" value="NC_017094.1"/>
</dbReference>
<dbReference type="Proteomes" id="UP000007382">
    <property type="component" value="Chromosome"/>
</dbReference>
<protein>
    <recommendedName>
        <fullName evidence="3">alcohol dehydrogenase</fullName>
        <ecNumber evidence="3">1.1.1.1</ecNumber>
    </recommendedName>
</protein>
<comment type="similarity">
    <text evidence="2">Belongs to the zinc-containing alcohol dehydrogenase family.</text>
</comment>
<dbReference type="KEGG" id="lfc:LFE_0427"/>
<evidence type="ECO:0000313" key="9">
    <source>
        <dbReference type="Proteomes" id="UP000007382"/>
    </source>
</evidence>
<dbReference type="STRING" id="1162668.LFE_0427"/>
<reference evidence="9" key="2">
    <citation type="submission" date="2012-03" db="EMBL/GenBank/DDBJ databases">
        <title>The complete genome sequence of the pioneer microbe on fresh volcanic deposit, Leptospirillum ferrooxidans strain C2-3.</title>
        <authorList>
            <person name="Fujimura R."/>
            <person name="Sato Y."/>
            <person name="Nishizawa T."/>
            <person name="Nanba K."/>
            <person name="Oshima K."/>
            <person name="Hattori M."/>
            <person name="Kamijo T."/>
            <person name="Ohta H."/>
        </authorList>
    </citation>
    <scope>NUCLEOTIDE SEQUENCE [LARGE SCALE GENOMIC DNA]</scope>
    <source>
        <strain evidence="9">C2-3</strain>
    </source>
</reference>
<evidence type="ECO:0000256" key="3">
    <source>
        <dbReference type="ARBA" id="ARBA00013190"/>
    </source>
</evidence>
<dbReference type="Gene3D" id="3.90.180.10">
    <property type="entry name" value="Medium-chain alcohol dehydrogenases, catalytic domain"/>
    <property type="match status" value="1"/>
</dbReference>
<accession>I0ILJ9</accession>
<dbReference type="SMART" id="SM00829">
    <property type="entry name" value="PKS_ER"/>
    <property type="match status" value="1"/>
</dbReference>
<dbReference type="InterPro" id="IPR014187">
    <property type="entry name" value="ADH_Zn_typ-2"/>
</dbReference>
<dbReference type="EC" id="1.1.1.1" evidence="3"/>
<dbReference type="InterPro" id="IPR011032">
    <property type="entry name" value="GroES-like_sf"/>
</dbReference>
<evidence type="ECO:0000313" key="8">
    <source>
        <dbReference type="EMBL" id="BAM06148.1"/>
    </source>
</evidence>
<dbReference type="InterPro" id="IPR002328">
    <property type="entry name" value="ADH_Zn_CS"/>
</dbReference>
<evidence type="ECO:0000256" key="4">
    <source>
        <dbReference type="ARBA" id="ARBA00022723"/>
    </source>
</evidence>
<dbReference type="GO" id="GO:0004022">
    <property type="term" value="F:alcohol dehydrogenase (NAD+) activity"/>
    <property type="evidence" value="ECO:0007669"/>
    <property type="project" value="UniProtKB-EC"/>
</dbReference>
<keyword evidence="5" id="KW-0862">Zinc</keyword>
<dbReference type="Pfam" id="PF08240">
    <property type="entry name" value="ADH_N"/>
    <property type="match status" value="1"/>
</dbReference>
<keyword evidence="4" id="KW-0479">Metal-binding</keyword>
<dbReference type="eggNOG" id="COG1064">
    <property type="taxonomic scope" value="Bacteria"/>
</dbReference>
<dbReference type="EMBL" id="AP012342">
    <property type="protein sequence ID" value="BAM06148.1"/>
    <property type="molecule type" value="Genomic_DNA"/>
</dbReference>
<dbReference type="InterPro" id="IPR013154">
    <property type="entry name" value="ADH-like_N"/>
</dbReference>
<proteinExistence type="inferred from homology"/>
<sequence length="332" mass="35303">MKAMVLSKTGPVAPDSLVLRDLPVPSPGKGEVLIRVRSCGVCRTDLHVVEGDLPGVSPGTIPGHEIVGEIAALGEGVTGWALGDPVGMAWLYRSCGTCRFCLSGRENLCLSPIFTGYDRPGGFAEYVVGDGRFVYHLNFTDPSVFAPLLCAGIIGYRAFSRLALLRGQHLGLYGFGASAHLVLQMAKFLGMRVSVISRGEGHQALAREMGADFVGPSGTHPEEPLDGAILFAPAGEIVPDIMLDLDRGGKLLIAGIHLSNIPSLVYQDQLFLEKSLGSVTANTREDGQGLLKMAKAFGITPKVRVYSLEEATSALMDLKNDRIRGACVLKVS</sequence>
<dbReference type="PANTHER" id="PTHR42940:SF8">
    <property type="entry name" value="VACUOLAR PROTEIN SORTING-ASSOCIATED PROTEIN 11"/>
    <property type="match status" value="1"/>
</dbReference>
<dbReference type="PROSITE" id="PS00059">
    <property type="entry name" value="ADH_ZINC"/>
    <property type="match status" value="1"/>
</dbReference>
<dbReference type="PATRIC" id="fig|1162668.3.peg.498"/>
<dbReference type="InterPro" id="IPR036291">
    <property type="entry name" value="NAD(P)-bd_dom_sf"/>
</dbReference>
<dbReference type="AlphaFoldDB" id="I0ILJ9"/>
<dbReference type="GO" id="GO:0005737">
    <property type="term" value="C:cytoplasm"/>
    <property type="evidence" value="ECO:0007669"/>
    <property type="project" value="TreeGrafter"/>
</dbReference>
<evidence type="ECO:0000256" key="2">
    <source>
        <dbReference type="ARBA" id="ARBA00008072"/>
    </source>
</evidence>
<dbReference type="Gene3D" id="3.40.50.720">
    <property type="entry name" value="NAD(P)-binding Rossmann-like Domain"/>
    <property type="match status" value="1"/>
</dbReference>
<reference evidence="8 9" key="1">
    <citation type="journal article" date="2012" name="J. Bacteriol.">
        <title>Complete Genome Sequence of Leptospirillum ferrooxidans Strain C2-3, Isolated from a Fresh Volcanic Ash Deposit on the Island of Miyake, Japan.</title>
        <authorList>
            <person name="Fujimura R."/>
            <person name="Sato Y."/>
            <person name="Nishizawa T."/>
            <person name="Oshima K."/>
            <person name="Kim S.-W."/>
            <person name="Hattori M."/>
            <person name="Kamijo T."/>
            <person name="Ohta H."/>
        </authorList>
    </citation>
    <scope>NUCLEOTIDE SEQUENCE [LARGE SCALE GENOMIC DNA]</scope>
    <source>
        <strain evidence="8 9">C2-3</strain>
    </source>
</reference>
<dbReference type="CDD" id="cd08298">
    <property type="entry name" value="CAD2"/>
    <property type="match status" value="1"/>
</dbReference>